<accession>A0A9W9Z409</accession>
<dbReference type="AlphaFoldDB" id="A0A9W9Z409"/>
<evidence type="ECO:0000313" key="2">
    <source>
        <dbReference type="EMBL" id="KAJ7374586.1"/>
    </source>
</evidence>
<feature type="coiled-coil region" evidence="1">
    <location>
        <begin position="286"/>
        <end position="419"/>
    </location>
</feature>
<reference evidence="2" key="1">
    <citation type="submission" date="2023-01" db="EMBL/GenBank/DDBJ databases">
        <title>Genome assembly of the deep-sea coral Lophelia pertusa.</title>
        <authorList>
            <person name="Herrera S."/>
            <person name="Cordes E."/>
        </authorList>
    </citation>
    <scope>NUCLEOTIDE SEQUENCE</scope>
    <source>
        <strain evidence="2">USNM1676648</strain>
        <tissue evidence="2">Polyp</tissue>
    </source>
</reference>
<organism evidence="2 3">
    <name type="scientific">Desmophyllum pertusum</name>
    <dbReference type="NCBI Taxonomy" id="174260"/>
    <lineage>
        <taxon>Eukaryota</taxon>
        <taxon>Metazoa</taxon>
        <taxon>Cnidaria</taxon>
        <taxon>Anthozoa</taxon>
        <taxon>Hexacorallia</taxon>
        <taxon>Scleractinia</taxon>
        <taxon>Caryophylliina</taxon>
        <taxon>Caryophylliidae</taxon>
        <taxon>Desmophyllum</taxon>
    </lineage>
</organism>
<dbReference type="OrthoDB" id="6350415at2759"/>
<comment type="caution">
    <text evidence="2">The sequence shown here is derived from an EMBL/GenBank/DDBJ whole genome shotgun (WGS) entry which is preliminary data.</text>
</comment>
<protein>
    <submittedName>
        <fullName evidence="2">Uncharacterized protein</fullName>
    </submittedName>
</protein>
<sequence>MNVNRNDLGDSFLQSGELVLSDEDEDSDSLLADEIRGMYRNKLKGMDEVEEKREEAHKHQLQSLQSYVNELSDQNEILVQTVEELEREANDRVALVESKLQRTTLSLKDYSARANDLDLQVEKMSKEKRDYVEEIKGLKEELNITTQQMAHIETRQEDLDYDIDNLVNLIGTARATGKWELAGLDLRTVSLDAILGAHAAASKELREGEKRLTDHIGELKKQLAARDQMIQRLQTDLKGKDQSNHQLVDTNAHGNEKIGSFAGDAKSFDTHTEECSGSITHKDVLIRKLKSDLEHSRKQQQDTARELRECELSIARLQGQIGKLQDDQSLKRSDFAAKDHTMRVMEQHHMDSKVKVARLQEENRELKTKVQALKDSDGGIPLDLSREFEQRVKRLEAELEVAEDQRRTSAQEVVKLQSQLSESHHAARGHKEVLVSELTSRDSELDTVKDRYNAAVKEIHHYEKEIRELKSDHNNCTYELEKNKFHIQQLKETL</sequence>
<feature type="coiled-coil region" evidence="1">
    <location>
        <begin position="68"/>
        <end position="155"/>
    </location>
</feature>
<keyword evidence="3" id="KW-1185">Reference proteome</keyword>
<evidence type="ECO:0000256" key="1">
    <source>
        <dbReference type="SAM" id="Coils"/>
    </source>
</evidence>
<gene>
    <name evidence="2" type="ORF">OS493_004924</name>
</gene>
<feature type="coiled-coil region" evidence="1">
    <location>
        <begin position="445"/>
        <end position="472"/>
    </location>
</feature>
<name>A0A9W9Z409_9CNID</name>
<evidence type="ECO:0000313" key="3">
    <source>
        <dbReference type="Proteomes" id="UP001163046"/>
    </source>
</evidence>
<dbReference type="EMBL" id="MU826827">
    <property type="protein sequence ID" value="KAJ7374586.1"/>
    <property type="molecule type" value="Genomic_DNA"/>
</dbReference>
<proteinExistence type="predicted"/>
<dbReference type="Proteomes" id="UP001163046">
    <property type="component" value="Unassembled WGS sequence"/>
</dbReference>
<keyword evidence="1" id="KW-0175">Coiled coil</keyword>